<keyword evidence="1" id="KW-0812">Transmembrane</keyword>
<gene>
    <name evidence="2" type="ORF">F3059_04990</name>
</gene>
<comment type="caution">
    <text evidence="2">The sequence shown here is derived from an EMBL/GenBank/DDBJ whole genome shotgun (WGS) entry which is preliminary data.</text>
</comment>
<feature type="transmembrane region" description="Helical" evidence="1">
    <location>
        <begin position="17"/>
        <end position="38"/>
    </location>
</feature>
<proteinExistence type="predicted"/>
<dbReference type="EMBL" id="WACR01000004">
    <property type="protein sequence ID" value="KAB1064713.1"/>
    <property type="molecule type" value="Genomic_DNA"/>
</dbReference>
<evidence type="ECO:0000313" key="2">
    <source>
        <dbReference type="EMBL" id="KAB1064713.1"/>
    </source>
</evidence>
<reference evidence="2 3" key="1">
    <citation type="submission" date="2019-09" db="EMBL/GenBank/DDBJ databases">
        <title>Genomes of Cryomorphaceae.</title>
        <authorList>
            <person name="Bowman J.P."/>
        </authorList>
    </citation>
    <scope>NUCLEOTIDE SEQUENCE [LARGE SCALE GENOMIC DNA]</scope>
    <source>
        <strain evidence="2 3">KCTC 52047</strain>
    </source>
</reference>
<evidence type="ECO:0000256" key="1">
    <source>
        <dbReference type="SAM" id="Phobius"/>
    </source>
</evidence>
<sequence length="59" mass="6851">MLKFIKHHMSSITDIEIFPLISFLIFFSVFVGFIIYVITMRKSTAEECANIPINDEPNQ</sequence>
<dbReference type="AlphaFoldDB" id="A0A6N6M5C2"/>
<accession>A0A6N6M5C2</accession>
<evidence type="ECO:0000313" key="3">
    <source>
        <dbReference type="Proteomes" id="UP000435357"/>
    </source>
</evidence>
<protein>
    <submittedName>
        <fullName evidence="2">CcoQ/FixQ family Cbb3-type cytochrome c oxidase assembly chaperone</fullName>
    </submittedName>
</protein>
<keyword evidence="3" id="KW-1185">Reference proteome</keyword>
<keyword evidence="1" id="KW-0472">Membrane</keyword>
<name>A0A6N6M5C2_9FLAO</name>
<dbReference type="Proteomes" id="UP000435357">
    <property type="component" value="Unassembled WGS sequence"/>
</dbReference>
<organism evidence="2 3">
    <name type="scientific">Salibacter halophilus</name>
    <dbReference type="NCBI Taxonomy" id="1803916"/>
    <lineage>
        <taxon>Bacteria</taxon>
        <taxon>Pseudomonadati</taxon>
        <taxon>Bacteroidota</taxon>
        <taxon>Flavobacteriia</taxon>
        <taxon>Flavobacteriales</taxon>
        <taxon>Salibacteraceae</taxon>
        <taxon>Salibacter</taxon>
    </lineage>
</organism>
<keyword evidence="1" id="KW-1133">Transmembrane helix</keyword>